<keyword evidence="1" id="KW-1133">Transmembrane helix</keyword>
<evidence type="ECO:0000313" key="3">
    <source>
        <dbReference type="EMBL" id="GFR65849.1"/>
    </source>
</evidence>
<dbReference type="EMBL" id="BMAT01000413">
    <property type="protein sequence ID" value="GFR65849.1"/>
    <property type="molecule type" value="Genomic_DNA"/>
</dbReference>
<comment type="caution">
    <text evidence="3">The sequence shown here is derived from an EMBL/GenBank/DDBJ whole genome shotgun (WGS) entry which is preliminary data.</text>
</comment>
<evidence type="ECO:0000256" key="2">
    <source>
        <dbReference type="SAM" id="SignalP"/>
    </source>
</evidence>
<keyword evidence="2" id="KW-0732">Signal</keyword>
<name>A0AAV4EXR7_9GAST</name>
<keyword evidence="1" id="KW-0812">Transmembrane</keyword>
<feature type="chain" id="PRO_5043382944" description="Transmembrane protein" evidence="2">
    <location>
        <begin position="26"/>
        <end position="125"/>
    </location>
</feature>
<evidence type="ECO:0008006" key="5">
    <source>
        <dbReference type="Google" id="ProtNLM"/>
    </source>
</evidence>
<reference evidence="3 4" key="1">
    <citation type="journal article" date="2021" name="Elife">
        <title>Chloroplast acquisition without the gene transfer in kleptoplastic sea slugs, Plakobranchus ocellatus.</title>
        <authorList>
            <person name="Maeda T."/>
            <person name="Takahashi S."/>
            <person name="Yoshida T."/>
            <person name="Shimamura S."/>
            <person name="Takaki Y."/>
            <person name="Nagai Y."/>
            <person name="Toyoda A."/>
            <person name="Suzuki Y."/>
            <person name="Arimoto A."/>
            <person name="Ishii H."/>
            <person name="Satoh N."/>
            <person name="Nishiyama T."/>
            <person name="Hasebe M."/>
            <person name="Maruyama T."/>
            <person name="Minagawa J."/>
            <person name="Obokata J."/>
            <person name="Shigenobu S."/>
        </authorList>
    </citation>
    <scope>NUCLEOTIDE SEQUENCE [LARGE SCALE GENOMIC DNA]</scope>
</reference>
<gene>
    <name evidence="3" type="ORF">ElyMa_000213000</name>
</gene>
<evidence type="ECO:0000256" key="1">
    <source>
        <dbReference type="SAM" id="Phobius"/>
    </source>
</evidence>
<feature type="transmembrane region" description="Helical" evidence="1">
    <location>
        <begin position="103"/>
        <end position="123"/>
    </location>
</feature>
<sequence length="125" mass="12931">MKTSSSAWILCVLVGIAVLSSTVNAKDDPKKFQAAIDSVSDNCKALSMVCLQASDKAKQLFTDGHFCELMKLTDGGTSTKACLTATNGCTLAEYNKVTDAVCGATSVVVSLAVVMIGVVASIFGK</sequence>
<evidence type="ECO:0000313" key="4">
    <source>
        <dbReference type="Proteomes" id="UP000762676"/>
    </source>
</evidence>
<dbReference type="AlphaFoldDB" id="A0AAV4EXR7"/>
<accession>A0AAV4EXR7</accession>
<dbReference type="Proteomes" id="UP000762676">
    <property type="component" value="Unassembled WGS sequence"/>
</dbReference>
<keyword evidence="4" id="KW-1185">Reference proteome</keyword>
<keyword evidence="1" id="KW-0472">Membrane</keyword>
<proteinExistence type="predicted"/>
<protein>
    <recommendedName>
        <fullName evidence="5">Transmembrane protein</fullName>
    </recommendedName>
</protein>
<feature type="signal peptide" evidence="2">
    <location>
        <begin position="1"/>
        <end position="25"/>
    </location>
</feature>
<organism evidence="3 4">
    <name type="scientific">Elysia marginata</name>
    <dbReference type="NCBI Taxonomy" id="1093978"/>
    <lineage>
        <taxon>Eukaryota</taxon>
        <taxon>Metazoa</taxon>
        <taxon>Spiralia</taxon>
        <taxon>Lophotrochozoa</taxon>
        <taxon>Mollusca</taxon>
        <taxon>Gastropoda</taxon>
        <taxon>Heterobranchia</taxon>
        <taxon>Euthyneura</taxon>
        <taxon>Panpulmonata</taxon>
        <taxon>Sacoglossa</taxon>
        <taxon>Placobranchoidea</taxon>
        <taxon>Plakobranchidae</taxon>
        <taxon>Elysia</taxon>
    </lineage>
</organism>